<gene>
    <name evidence="2" type="ORF">FYJ83_05765</name>
</gene>
<feature type="domain" description="N-acetyltransferase" evidence="1">
    <location>
        <begin position="2"/>
        <end position="41"/>
    </location>
</feature>
<comment type="caution">
    <text evidence="2">The sequence shown here is derived from an EMBL/GenBank/DDBJ whole genome shotgun (WGS) entry which is preliminary data.</text>
</comment>
<name>A0A6N7XYV0_9FIRM</name>
<dbReference type="InterPro" id="IPR016181">
    <property type="entry name" value="Acyl_CoA_acyltransferase"/>
</dbReference>
<proteinExistence type="predicted"/>
<dbReference type="InterPro" id="IPR000182">
    <property type="entry name" value="GNAT_dom"/>
</dbReference>
<evidence type="ECO:0000259" key="1">
    <source>
        <dbReference type="Pfam" id="PF00583"/>
    </source>
</evidence>
<sequence length="75" mass="8787">MKKYRRKGIGRYAAKKVVELHPGKWELTVHPNNQASHVFWEAVIKEIVGEDFNKYLDVKDVYDDTLATAYTFSNR</sequence>
<dbReference type="EMBL" id="VUNQ01000009">
    <property type="protein sequence ID" value="MSU00970.1"/>
    <property type="molecule type" value="Genomic_DNA"/>
</dbReference>
<evidence type="ECO:0000313" key="2">
    <source>
        <dbReference type="EMBL" id="MSU00970.1"/>
    </source>
</evidence>
<protein>
    <recommendedName>
        <fullName evidence="1">N-acetyltransferase domain-containing protein</fullName>
    </recommendedName>
</protein>
<dbReference type="GO" id="GO:0016747">
    <property type="term" value="F:acyltransferase activity, transferring groups other than amino-acyl groups"/>
    <property type="evidence" value="ECO:0007669"/>
    <property type="project" value="InterPro"/>
</dbReference>
<dbReference type="AlphaFoldDB" id="A0A6N7XYV0"/>
<dbReference type="Proteomes" id="UP000469523">
    <property type="component" value="Unassembled WGS sequence"/>
</dbReference>
<dbReference type="SUPFAM" id="SSF55729">
    <property type="entry name" value="Acyl-CoA N-acyltransferases (Nat)"/>
    <property type="match status" value="1"/>
</dbReference>
<organism evidence="2 3">
    <name type="scientific">Tissierella pigra</name>
    <dbReference type="NCBI Taxonomy" id="2607614"/>
    <lineage>
        <taxon>Bacteria</taxon>
        <taxon>Bacillati</taxon>
        <taxon>Bacillota</taxon>
        <taxon>Tissierellia</taxon>
        <taxon>Tissierellales</taxon>
        <taxon>Tissierellaceae</taxon>
        <taxon>Tissierella</taxon>
    </lineage>
</organism>
<dbReference type="Pfam" id="PF00583">
    <property type="entry name" value="Acetyltransf_1"/>
    <property type="match status" value="1"/>
</dbReference>
<dbReference type="RefSeq" id="WP_154439391.1">
    <property type="nucleotide sequence ID" value="NZ_JAHLPJ010000001.1"/>
</dbReference>
<accession>A0A6N7XYV0</accession>
<keyword evidence="3" id="KW-1185">Reference proteome</keyword>
<reference evidence="2 3" key="1">
    <citation type="submission" date="2019-09" db="EMBL/GenBank/DDBJ databases">
        <title>In-depth cultivation of the pig gut microbiome towards novel bacterial diversity and tailored functional studies.</title>
        <authorList>
            <person name="Wylensek D."/>
            <person name="Hitch T.C.A."/>
            <person name="Clavel T."/>
        </authorList>
    </citation>
    <scope>NUCLEOTIDE SEQUENCE [LARGE SCALE GENOMIC DNA]</scope>
    <source>
        <strain evidence="2 3">WCA3-693-APC-4?</strain>
    </source>
</reference>
<evidence type="ECO:0000313" key="3">
    <source>
        <dbReference type="Proteomes" id="UP000469523"/>
    </source>
</evidence>